<accession>A0A9P0G4B3</accession>
<proteinExistence type="predicted"/>
<dbReference type="InterPro" id="IPR014848">
    <property type="entry name" value="Rgp1"/>
</dbReference>
<dbReference type="AlphaFoldDB" id="A0A9P0G4B3"/>
<dbReference type="Proteomes" id="UP001153636">
    <property type="component" value="Chromosome 1"/>
</dbReference>
<keyword evidence="2" id="KW-1185">Reference proteome</keyword>
<dbReference type="PANTHER" id="PTHR12507">
    <property type="entry name" value="REDUCED GROWTH PHENOTYPE 1 RGP1, YEAST -RELATED"/>
    <property type="match status" value="1"/>
</dbReference>
<organism evidence="1 2">
    <name type="scientific">Psylliodes chrysocephalus</name>
    <dbReference type="NCBI Taxonomy" id="3402493"/>
    <lineage>
        <taxon>Eukaryota</taxon>
        <taxon>Metazoa</taxon>
        <taxon>Ecdysozoa</taxon>
        <taxon>Arthropoda</taxon>
        <taxon>Hexapoda</taxon>
        <taxon>Insecta</taxon>
        <taxon>Pterygota</taxon>
        <taxon>Neoptera</taxon>
        <taxon>Endopterygota</taxon>
        <taxon>Coleoptera</taxon>
        <taxon>Polyphaga</taxon>
        <taxon>Cucujiformia</taxon>
        <taxon>Chrysomeloidea</taxon>
        <taxon>Chrysomelidae</taxon>
        <taxon>Galerucinae</taxon>
        <taxon>Alticini</taxon>
        <taxon>Psylliodes</taxon>
    </lineage>
</organism>
<dbReference type="EMBL" id="OV651813">
    <property type="protein sequence ID" value="CAH1099453.1"/>
    <property type="molecule type" value="Genomic_DNA"/>
</dbReference>
<evidence type="ECO:0000313" key="2">
    <source>
        <dbReference type="Proteomes" id="UP001153636"/>
    </source>
</evidence>
<dbReference type="Pfam" id="PF08737">
    <property type="entry name" value="Rgp1"/>
    <property type="match status" value="2"/>
</dbReference>
<gene>
    <name evidence="1" type="ORF">PSYICH_LOCUS154</name>
</gene>
<evidence type="ECO:0008006" key="3">
    <source>
        <dbReference type="Google" id="ProtNLM"/>
    </source>
</evidence>
<name>A0A9P0G4B3_9CUCU</name>
<dbReference type="OrthoDB" id="1918at2759"/>
<protein>
    <recommendedName>
        <fullName evidence="3">RAB6A-GEF complex partner protein 2</fullName>
    </recommendedName>
</protein>
<sequence>MIEVIAKLPHGHIFLSGETLECNVTFTHLPSPTLTVAQSHEDVFESLAWASAQIHCYCFTDVKVSKDNNSEKVASFPGTALSASSNENAKLVSATKPKILFCDLRLSPGQSKTYTYIEHIPNDSPPSYRGQLVKYSYKITVGTQRVNSPVKLLRVPIRVLPLCETLLNDAMALCNDTTDELTPANPFMEIKKKESPLDVALQGLQNITARRNPNYYMITNTRGKVVRFCLFKPAYKLGEDIIGTFDFTVATVSCIQVSVSLQCEEKTTLEGGDSNEQTRIMTFGNFHDVCLGYDYTQLILPIPLYVTPEFSTKLVGLSWRLHFEFVTSTNKDLILPPLQQTEWQAPSEVTVETMVWSLPIKLYSTTPNQVAQGVITNTENKIVIRARIWLIACGRNELMQDVAKLHTLSHKLCAIHFEQTMLANEQHNRLLKHAVPRIFPALEGGSSSIALTSQLRCETSELLGNNTDFNQYLEIF</sequence>
<evidence type="ECO:0000313" key="1">
    <source>
        <dbReference type="EMBL" id="CAH1099453.1"/>
    </source>
</evidence>
<reference evidence="1" key="1">
    <citation type="submission" date="2022-01" db="EMBL/GenBank/DDBJ databases">
        <authorList>
            <person name="King R."/>
        </authorList>
    </citation>
    <scope>NUCLEOTIDE SEQUENCE</scope>
</reference>